<keyword evidence="1" id="KW-0472">Membrane</keyword>
<proteinExistence type="predicted"/>
<evidence type="ECO:0000313" key="3">
    <source>
        <dbReference type="Proteomes" id="UP000647241"/>
    </source>
</evidence>
<dbReference type="AlphaFoldDB" id="A0A917HB42"/>
<sequence>MILTITMENVLTNPSSRANRHLGPSLLLVAIIYILLVIAGIFTGVLLAPRSAFPMPFQPVQNAVTYFSLYSKAARWASLIEFASAIPLGIFTVTVVSRLRFLGVRATGELIALYGGITASAMLIVSALCSWSLSTPGITDLPGAVRSLQILGFAAGGPGFVVPFGLLLAGVSITSGFYRLLPRWLVILGIFLAIASELAIFSLVTWKAAFFLPIGRFVSFIWLIGVGIAMPAVRKSSTGTE</sequence>
<protein>
    <recommendedName>
        <fullName evidence="4">DUF4386 domain-containing protein</fullName>
    </recommendedName>
</protein>
<comment type="caution">
    <text evidence="2">The sequence shown here is derived from an EMBL/GenBank/DDBJ whole genome shotgun (WGS) entry which is preliminary data.</text>
</comment>
<feature type="transmembrane region" description="Helical" evidence="1">
    <location>
        <begin position="210"/>
        <end position="233"/>
    </location>
</feature>
<evidence type="ECO:0000256" key="1">
    <source>
        <dbReference type="SAM" id="Phobius"/>
    </source>
</evidence>
<evidence type="ECO:0000313" key="2">
    <source>
        <dbReference type="EMBL" id="GGG73019.1"/>
    </source>
</evidence>
<organism evidence="2 3">
    <name type="scientific">Edaphobacter dinghuensis</name>
    <dbReference type="NCBI Taxonomy" id="1560005"/>
    <lineage>
        <taxon>Bacteria</taxon>
        <taxon>Pseudomonadati</taxon>
        <taxon>Acidobacteriota</taxon>
        <taxon>Terriglobia</taxon>
        <taxon>Terriglobales</taxon>
        <taxon>Acidobacteriaceae</taxon>
        <taxon>Edaphobacter</taxon>
    </lineage>
</organism>
<dbReference type="Proteomes" id="UP000647241">
    <property type="component" value="Unassembled WGS sequence"/>
</dbReference>
<dbReference type="EMBL" id="BMGT01000002">
    <property type="protein sequence ID" value="GGG73019.1"/>
    <property type="molecule type" value="Genomic_DNA"/>
</dbReference>
<feature type="transmembrane region" description="Helical" evidence="1">
    <location>
        <begin position="185"/>
        <end position="204"/>
    </location>
</feature>
<reference evidence="2" key="2">
    <citation type="submission" date="2020-09" db="EMBL/GenBank/DDBJ databases">
        <authorList>
            <person name="Sun Q."/>
            <person name="Zhou Y."/>
        </authorList>
    </citation>
    <scope>NUCLEOTIDE SEQUENCE</scope>
    <source>
        <strain evidence="2">CGMCC 1.12997</strain>
    </source>
</reference>
<keyword evidence="1" id="KW-0812">Transmembrane</keyword>
<keyword evidence="1" id="KW-1133">Transmembrane helix</keyword>
<feature type="transmembrane region" description="Helical" evidence="1">
    <location>
        <begin position="76"/>
        <end position="99"/>
    </location>
</feature>
<name>A0A917HB42_9BACT</name>
<feature type="transmembrane region" description="Helical" evidence="1">
    <location>
        <begin position="111"/>
        <end position="133"/>
    </location>
</feature>
<feature type="transmembrane region" description="Helical" evidence="1">
    <location>
        <begin position="26"/>
        <end position="48"/>
    </location>
</feature>
<reference evidence="2" key="1">
    <citation type="journal article" date="2014" name="Int. J. Syst. Evol. Microbiol.">
        <title>Complete genome sequence of Corynebacterium casei LMG S-19264T (=DSM 44701T), isolated from a smear-ripened cheese.</title>
        <authorList>
            <consortium name="US DOE Joint Genome Institute (JGI-PGF)"/>
            <person name="Walter F."/>
            <person name="Albersmeier A."/>
            <person name="Kalinowski J."/>
            <person name="Ruckert C."/>
        </authorList>
    </citation>
    <scope>NUCLEOTIDE SEQUENCE</scope>
    <source>
        <strain evidence="2">CGMCC 1.12997</strain>
    </source>
</reference>
<gene>
    <name evidence="2" type="ORF">GCM10011585_14350</name>
</gene>
<evidence type="ECO:0008006" key="4">
    <source>
        <dbReference type="Google" id="ProtNLM"/>
    </source>
</evidence>
<keyword evidence="3" id="KW-1185">Reference proteome</keyword>
<feature type="transmembrane region" description="Helical" evidence="1">
    <location>
        <begin position="153"/>
        <end position="173"/>
    </location>
</feature>
<accession>A0A917HB42</accession>